<reference evidence="9 10" key="1">
    <citation type="journal article" date="2021" name="Int. J. Syst. Evol. Microbiol.">
        <title>Faecalibacter bovis sp. nov., isolated from cow faeces.</title>
        <authorList>
            <person name="Li F."/>
            <person name="Zhao W."/>
            <person name="Hong Q."/>
            <person name="Shao Q."/>
            <person name="Song J."/>
            <person name="Yang S."/>
        </authorList>
    </citation>
    <scope>NUCLEOTIDE SEQUENCE [LARGE SCALE GENOMIC DNA]</scope>
    <source>
        <strain evidence="9 10">ZY171143</strain>
    </source>
</reference>
<feature type="transmembrane region" description="Helical" evidence="8">
    <location>
        <begin position="273"/>
        <end position="293"/>
    </location>
</feature>
<keyword evidence="6 8" id="KW-1133">Transmembrane helix</keyword>
<organism evidence="9 10">
    <name type="scientific">Faecalibacter bovis</name>
    <dbReference type="NCBI Taxonomy" id="2898187"/>
    <lineage>
        <taxon>Bacteria</taxon>
        <taxon>Pseudomonadati</taxon>
        <taxon>Bacteroidota</taxon>
        <taxon>Flavobacteriia</taxon>
        <taxon>Flavobacteriales</taxon>
        <taxon>Weeksellaceae</taxon>
        <taxon>Faecalibacter</taxon>
    </lineage>
</organism>
<protein>
    <submittedName>
        <fullName evidence="9">Magnesium transporter CorA</fullName>
    </submittedName>
</protein>
<dbReference type="PANTHER" id="PTHR46494">
    <property type="entry name" value="CORA FAMILY METAL ION TRANSPORTER (EUROFUNG)"/>
    <property type="match status" value="1"/>
</dbReference>
<dbReference type="Proteomes" id="UP000672011">
    <property type="component" value="Chromosome"/>
</dbReference>
<evidence type="ECO:0000256" key="6">
    <source>
        <dbReference type="ARBA" id="ARBA00022989"/>
    </source>
</evidence>
<dbReference type="RefSeq" id="WP_230477186.1">
    <property type="nucleotide sequence ID" value="NZ_CP072842.1"/>
</dbReference>
<evidence type="ECO:0000313" key="9">
    <source>
        <dbReference type="EMBL" id="QTV06469.1"/>
    </source>
</evidence>
<keyword evidence="4" id="KW-1003">Cell membrane</keyword>
<reference evidence="10" key="2">
    <citation type="submission" date="2021-04" db="EMBL/GenBank/DDBJ databases">
        <title>Taxonomy of Flavobacteriaceae bacterium ZY171143.</title>
        <authorList>
            <person name="Li F."/>
        </authorList>
    </citation>
    <scope>NUCLEOTIDE SEQUENCE [LARGE SCALE GENOMIC DNA]</scope>
    <source>
        <strain evidence="10">ZY171143</strain>
    </source>
</reference>
<evidence type="ECO:0000256" key="7">
    <source>
        <dbReference type="ARBA" id="ARBA00023136"/>
    </source>
</evidence>
<dbReference type="Pfam" id="PF01544">
    <property type="entry name" value="CorA"/>
    <property type="match status" value="1"/>
</dbReference>
<dbReference type="InterPro" id="IPR045863">
    <property type="entry name" value="CorA_TM1_TM2"/>
</dbReference>
<keyword evidence="7 8" id="KW-0472">Membrane</keyword>
<dbReference type="InterPro" id="IPR002523">
    <property type="entry name" value="MgTranspt_CorA/ZnTranspt_ZntB"/>
</dbReference>
<evidence type="ECO:0000256" key="4">
    <source>
        <dbReference type="ARBA" id="ARBA00022475"/>
    </source>
</evidence>
<proteinExistence type="inferred from homology"/>
<keyword evidence="5 8" id="KW-0812">Transmembrane</keyword>
<comment type="subcellular location">
    <subcellularLocation>
        <location evidence="1">Cell membrane</location>
        <topology evidence="1">Multi-pass membrane protein</topology>
    </subcellularLocation>
</comment>
<evidence type="ECO:0000256" key="1">
    <source>
        <dbReference type="ARBA" id="ARBA00004651"/>
    </source>
</evidence>
<sequence>MEVFFQNQQIKWINLHHPTTKQLEEIASQYGFLKLTIEDSLEPGHLPKFESDEHISFLLVRFFDQEKRTLKNVVREFSHKISIYFGKDFIITVHQKEASVFDRVLQKYIHKTDSNKVTKKGIIYNIINETLKTFEPPADRMDEEINTLEEMVFSNNFEKLKLQNLYHLKREASACRKILDYTLDALNEYTLSNNKTSTMQDLKEDCIKMLHLHTQIVEDVQNLLSIYLSLNSQKSNDIMKTLTIFSAFFLPLTFIVGIYGMNFNYMPELSYKWGYPICILSMLILVIFIYAWFKRKKYL</sequence>
<dbReference type="SUPFAM" id="SSF143865">
    <property type="entry name" value="CorA soluble domain-like"/>
    <property type="match status" value="1"/>
</dbReference>
<name>A0ABX7XFU9_9FLAO</name>
<comment type="similarity">
    <text evidence="2">Belongs to the CorA metal ion transporter (MIT) (TC 1.A.35) family.</text>
</comment>
<dbReference type="PANTHER" id="PTHR46494:SF1">
    <property type="entry name" value="CORA FAMILY METAL ION TRANSPORTER (EUROFUNG)"/>
    <property type="match status" value="1"/>
</dbReference>
<dbReference type="Gene3D" id="1.20.58.340">
    <property type="entry name" value="Magnesium transport protein CorA, transmembrane region"/>
    <property type="match status" value="2"/>
</dbReference>
<keyword evidence="3" id="KW-0813">Transport</keyword>
<evidence type="ECO:0000256" key="5">
    <source>
        <dbReference type="ARBA" id="ARBA00022692"/>
    </source>
</evidence>
<evidence type="ECO:0000256" key="3">
    <source>
        <dbReference type="ARBA" id="ARBA00022448"/>
    </source>
</evidence>
<feature type="transmembrane region" description="Helical" evidence="8">
    <location>
        <begin position="242"/>
        <end position="261"/>
    </location>
</feature>
<keyword evidence="10" id="KW-1185">Reference proteome</keyword>
<evidence type="ECO:0000256" key="8">
    <source>
        <dbReference type="SAM" id="Phobius"/>
    </source>
</evidence>
<dbReference type="EMBL" id="CP072842">
    <property type="protein sequence ID" value="QTV06469.1"/>
    <property type="molecule type" value="Genomic_DNA"/>
</dbReference>
<evidence type="ECO:0000313" key="10">
    <source>
        <dbReference type="Proteomes" id="UP000672011"/>
    </source>
</evidence>
<evidence type="ECO:0000256" key="2">
    <source>
        <dbReference type="ARBA" id="ARBA00009765"/>
    </source>
</evidence>
<dbReference type="SUPFAM" id="SSF144083">
    <property type="entry name" value="Magnesium transport protein CorA, transmembrane region"/>
    <property type="match status" value="1"/>
</dbReference>
<dbReference type="InterPro" id="IPR045861">
    <property type="entry name" value="CorA_cytoplasmic_dom"/>
</dbReference>
<gene>
    <name evidence="9" type="ORF">J9309_03830</name>
</gene>
<accession>A0ABX7XFU9</accession>
<dbReference type="Gene3D" id="3.30.460.20">
    <property type="entry name" value="CorA soluble domain-like"/>
    <property type="match status" value="1"/>
</dbReference>